<dbReference type="InterPro" id="IPR032922">
    <property type="entry name" value="SON"/>
</dbReference>
<dbReference type="PANTHER" id="PTHR46528">
    <property type="entry name" value="PROTEIN SON"/>
    <property type="match status" value="1"/>
</dbReference>
<feature type="region of interest" description="Disordered" evidence="2">
    <location>
        <begin position="300"/>
        <end position="645"/>
    </location>
</feature>
<feature type="compositionally biased region" description="Polar residues" evidence="2">
    <location>
        <begin position="117"/>
        <end position="135"/>
    </location>
</feature>
<dbReference type="InterPro" id="IPR019734">
    <property type="entry name" value="TPR_rpt"/>
</dbReference>
<feature type="compositionally biased region" description="Basic and acidic residues" evidence="2">
    <location>
        <begin position="528"/>
        <end position="543"/>
    </location>
</feature>
<feature type="compositionally biased region" description="Polar residues" evidence="2">
    <location>
        <begin position="22"/>
        <end position="38"/>
    </location>
</feature>
<keyword evidence="4" id="KW-1185">Reference proteome</keyword>
<evidence type="ECO:0000256" key="1">
    <source>
        <dbReference type="PROSITE-ProRule" id="PRU00339"/>
    </source>
</evidence>
<dbReference type="STRING" id="91626.A0A0C9MT30"/>
<dbReference type="PANTHER" id="PTHR46528:SF1">
    <property type="entry name" value="PROTEIN SON"/>
    <property type="match status" value="1"/>
</dbReference>
<dbReference type="GO" id="GO:0048024">
    <property type="term" value="P:regulation of mRNA splicing, via spliceosome"/>
    <property type="evidence" value="ECO:0007669"/>
    <property type="project" value="TreeGrafter"/>
</dbReference>
<protein>
    <submittedName>
        <fullName evidence="3">Uncharacterized protein</fullName>
    </submittedName>
</protein>
<feature type="compositionally biased region" description="Basic and acidic residues" evidence="2">
    <location>
        <begin position="480"/>
        <end position="494"/>
    </location>
</feature>
<dbReference type="SUPFAM" id="SSF48452">
    <property type="entry name" value="TPR-like"/>
    <property type="match status" value="1"/>
</dbReference>
<keyword evidence="1" id="KW-0802">TPR repeat</keyword>
<gene>
    <name evidence="3" type="ORF">MAM1_0373d10138</name>
</gene>
<evidence type="ECO:0000313" key="3">
    <source>
        <dbReference type="EMBL" id="GAN10594.1"/>
    </source>
</evidence>
<feature type="region of interest" description="Disordered" evidence="2">
    <location>
        <begin position="117"/>
        <end position="136"/>
    </location>
</feature>
<evidence type="ECO:0000256" key="2">
    <source>
        <dbReference type="SAM" id="MobiDB-lite"/>
    </source>
</evidence>
<feature type="region of interest" description="Disordered" evidence="2">
    <location>
        <begin position="75"/>
        <end position="106"/>
    </location>
</feature>
<feature type="region of interest" description="Disordered" evidence="2">
    <location>
        <begin position="1"/>
        <end position="38"/>
    </location>
</feature>
<proteinExistence type="predicted"/>
<evidence type="ECO:0000313" key="4">
    <source>
        <dbReference type="Proteomes" id="UP000053815"/>
    </source>
</evidence>
<organism evidence="3">
    <name type="scientific">Mucor ambiguus</name>
    <dbReference type="NCBI Taxonomy" id="91626"/>
    <lineage>
        <taxon>Eukaryota</taxon>
        <taxon>Fungi</taxon>
        <taxon>Fungi incertae sedis</taxon>
        <taxon>Mucoromycota</taxon>
        <taxon>Mucoromycotina</taxon>
        <taxon>Mucoromycetes</taxon>
        <taxon>Mucorales</taxon>
        <taxon>Mucorineae</taxon>
        <taxon>Mucoraceae</taxon>
        <taxon>Mucor</taxon>
    </lineage>
</organism>
<feature type="repeat" description="TPR" evidence="1">
    <location>
        <begin position="226"/>
        <end position="259"/>
    </location>
</feature>
<name>A0A0C9MT30_9FUNG</name>
<dbReference type="EMBL" id="DF836662">
    <property type="protein sequence ID" value="GAN10594.1"/>
    <property type="molecule type" value="Genomic_DNA"/>
</dbReference>
<dbReference type="Pfam" id="PF14559">
    <property type="entry name" value="TPR_19"/>
    <property type="match status" value="1"/>
</dbReference>
<feature type="repeat" description="TPR" evidence="1">
    <location>
        <begin position="260"/>
        <end position="293"/>
    </location>
</feature>
<feature type="compositionally biased region" description="Polar residues" evidence="2">
    <location>
        <begin position="633"/>
        <end position="645"/>
    </location>
</feature>
<dbReference type="GO" id="GO:0003723">
    <property type="term" value="F:RNA binding"/>
    <property type="evidence" value="ECO:0007669"/>
    <property type="project" value="InterPro"/>
</dbReference>
<feature type="compositionally biased region" description="Basic residues" evidence="2">
    <location>
        <begin position="547"/>
        <end position="583"/>
    </location>
</feature>
<dbReference type="PROSITE" id="PS50005">
    <property type="entry name" value="TPR"/>
    <property type="match status" value="2"/>
</dbReference>
<sequence>MDASVEIKTPPSRHYFYRKATQPEQTTPPTNANSNNIFLNGQDNTNVFEDRIADFMKRSTIKSCLEKIRSDAVAGLARRKADRKARKEKEERMNGSNSHTSSGATATSSVAIMAPASTPTTASDQTSTLPSTDSQKPLFEKLNNLPVMEQNSWLANIHDDAMLMNPHQWLKLASLFNVNARAAKQQTLVNFDNLDAVLKDRSISESEGGPLENYLELRDIQNRNYARDAVAEGVKLIKQNRIKEAMEFYKRALDMDPKYADGWFHVAEGLVQQRKLPEAADHLERVLKLDPTHEGAKALLASINRTTKPKKAEKGDEWDIVDEHGESMNKKITESKIDAKDDLDDSQRKSKKKRSSHRSRSRDDDRGRRDDKASDRGRDRTRDRGRDKVRDKDRDREKSRERRKDRDRGRGRDRDREDRRRHRSRDKSSTRKDRHRSASVSKSKRRDDERSSRRRSRSPTTDQRRRNDSGDSNCRSRNVTVRDQKEDAKEETNDRRHRHRSHDSAHGHRHRSDRKKEEEQIDSILVGQHDDKASRMKERKDNGSKSPSRRSRRRRSPSLARPSRKRRSISPRRREEKRRRSNSPKKSDEKSRRLDSPHRDPPTDNARALDPPKFVSSSKRKRSLSPKDDAVKKSSNASATNKDTN</sequence>
<feature type="compositionally biased region" description="Polar residues" evidence="2">
    <location>
        <begin position="470"/>
        <end position="479"/>
    </location>
</feature>
<dbReference type="InterPro" id="IPR011990">
    <property type="entry name" value="TPR-like_helical_dom_sf"/>
</dbReference>
<feature type="compositionally biased region" description="Basic and acidic residues" evidence="2">
    <location>
        <begin position="585"/>
        <end position="602"/>
    </location>
</feature>
<feature type="compositionally biased region" description="Basic residues" evidence="2">
    <location>
        <begin position="349"/>
        <end position="360"/>
    </location>
</feature>
<feature type="compositionally biased region" description="Basic residues" evidence="2">
    <location>
        <begin position="495"/>
        <end position="513"/>
    </location>
</feature>
<accession>A0A0C9MT30</accession>
<feature type="compositionally biased region" description="Low complexity" evidence="2">
    <location>
        <begin position="94"/>
        <end position="106"/>
    </location>
</feature>
<dbReference type="GO" id="GO:0051726">
    <property type="term" value="P:regulation of cell cycle"/>
    <property type="evidence" value="ECO:0007669"/>
    <property type="project" value="InterPro"/>
</dbReference>
<dbReference type="SMART" id="SM00028">
    <property type="entry name" value="TPR"/>
    <property type="match status" value="2"/>
</dbReference>
<reference evidence="3" key="1">
    <citation type="submission" date="2014-09" db="EMBL/GenBank/DDBJ databases">
        <title>Draft genome sequence of an oleaginous Mucoromycotina fungus Mucor ambiguus NBRC6742.</title>
        <authorList>
            <person name="Takeda I."/>
            <person name="Yamane N."/>
            <person name="Morita T."/>
            <person name="Tamano K."/>
            <person name="Machida M."/>
            <person name="Baker S."/>
            <person name="Koike H."/>
        </authorList>
    </citation>
    <scope>NUCLEOTIDE SEQUENCE</scope>
    <source>
        <strain evidence="3">NBRC 6742</strain>
    </source>
</reference>
<dbReference type="Gene3D" id="1.25.40.10">
    <property type="entry name" value="Tetratricopeptide repeat domain"/>
    <property type="match status" value="1"/>
</dbReference>
<feature type="compositionally biased region" description="Basic and acidic residues" evidence="2">
    <location>
        <begin position="310"/>
        <end position="348"/>
    </location>
</feature>
<dbReference type="AlphaFoldDB" id="A0A0C9MT30"/>
<dbReference type="Proteomes" id="UP000053815">
    <property type="component" value="Unassembled WGS sequence"/>
</dbReference>
<feature type="compositionally biased region" description="Basic and acidic residues" evidence="2">
    <location>
        <begin position="361"/>
        <end position="418"/>
    </location>
</feature>
<dbReference type="OrthoDB" id="1914839at2759"/>